<dbReference type="AlphaFoldDB" id="A0A8J6E3R3"/>
<organism evidence="2 3">
    <name type="scientific">Eleutherodactylus coqui</name>
    <name type="common">Puerto Rican coqui</name>
    <dbReference type="NCBI Taxonomy" id="57060"/>
    <lineage>
        <taxon>Eukaryota</taxon>
        <taxon>Metazoa</taxon>
        <taxon>Chordata</taxon>
        <taxon>Craniata</taxon>
        <taxon>Vertebrata</taxon>
        <taxon>Euteleostomi</taxon>
        <taxon>Amphibia</taxon>
        <taxon>Batrachia</taxon>
        <taxon>Anura</taxon>
        <taxon>Neobatrachia</taxon>
        <taxon>Hyloidea</taxon>
        <taxon>Eleutherodactylidae</taxon>
        <taxon>Eleutherodactylinae</taxon>
        <taxon>Eleutherodactylus</taxon>
        <taxon>Eleutherodactylus</taxon>
    </lineage>
</organism>
<feature type="domain" description="MADF" evidence="1">
    <location>
        <begin position="7"/>
        <end position="59"/>
    </location>
</feature>
<dbReference type="OrthoDB" id="9909701at2759"/>
<evidence type="ECO:0000313" key="3">
    <source>
        <dbReference type="Proteomes" id="UP000770717"/>
    </source>
</evidence>
<protein>
    <recommendedName>
        <fullName evidence="1">MADF domain-containing protein</fullName>
    </recommendedName>
</protein>
<gene>
    <name evidence="2" type="ORF">GDO78_016276</name>
</gene>
<comment type="caution">
    <text evidence="2">The sequence shown here is derived from an EMBL/GenBank/DDBJ whole genome shotgun (WGS) entry which is preliminary data.</text>
</comment>
<name>A0A8J6E3R3_ELECQ</name>
<dbReference type="InterPro" id="IPR006578">
    <property type="entry name" value="MADF-dom"/>
</dbReference>
<evidence type="ECO:0000313" key="2">
    <source>
        <dbReference type="EMBL" id="KAG9461605.1"/>
    </source>
</evidence>
<reference evidence="2" key="1">
    <citation type="thesis" date="2020" institute="ProQuest LLC" country="789 East Eisenhower Parkway, Ann Arbor, MI, USA">
        <title>Comparative Genomics and Chromosome Evolution.</title>
        <authorList>
            <person name="Mudd A.B."/>
        </authorList>
    </citation>
    <scope>NUCLEOTIDE SEQUENCE</scope>
    <source>
        <strain evidence="2">HN-11 Male</strain>
        <tissue evidence="2">Kidney and liver</tissue>
    </source>
</reference>
<evidence type="ECO:0000259" key="1">
    <source>
        <dbReference type="Pfam" id="PF10545"/>
    </source>
</evidence>
<dbReference type="Proteomes" id="UP000770717">
    <property type="component" value="Unassembled WGS sequence"/>
</dbReference>
<dbReference type="EMBL" id="WNTK01018935">
    <property type="protein sequence ID" value="KAG9461605.1"/>
    <property type="molecule type" value="Genomic_DNA"/>
</dbReference>
<dbReference type="Pfam" id="PF10545">
    <property type="entry name" value="MADF_DNA_bdg"/>
    <property type="match status" value="1"/>
</dbReference>
<sequence length="67" mass="7879">MYPDWDNATAALQSEILNDVKNRWRSVRDRFKKYEKDCEKSGSSPSKKKCAYCDELAFLRSGRELRS</sequence>
<keyword evidence="3" id="KW-1185">Reference proteome</keyword>
<accession>A0A8J6E3R3</accession>
<proteinExistence type="predicted"/>